<dbReference type="SUPFAM" id="SSF52172">
    <property type="entry name" value="CheY-like"/>
    <property type="match status" value="1"/>
</dbReference>
<name>A0A9D9I5H4_9BACT</name>
<sequence length="59" mass="6443">MRCIFIDDEKPAVDLVCSYIAKVPFLELAGSFNDLGKAVTFIMSESVDLIFSDIGNIGI</sequence>
<evidence type="ECO:0008006" key="3">
    <source>
        <dbReference type="Google" id="ProtNLM"/>
    </source>
</evidence>
<dbReference type="EMBL" id="JADIMH010000007">
    <property type="protein sequence ID" value="MBO8466356.1"/>
    <property type="molecule type" value="Genomic_DNA"/>
</dbReference>
<organism evidence="1 2">
    <name type="scientific">Candidatus Cryptobacteroides faecipullorum</name>
    <dbReference type="NCBI Taxonomy" id="2840764"/>
    <lineage>
        <taxon>Bacteria</taxon>
        <taxon>Pseudomonadati</taxon>
        <taxon>Bacteroidota</taxon>
        <taxon>Bacteroidia</taxon>
        <taxon>Bacteroidales</taxon>
        <taxon>Candidatus Cryptobacteroides</taxon>
    </lineage>
</organism>
<dbReference type="AlphaFoldDB" id="A0A9D9I5H4"/>
<evidence type="ECO:0000313" key="1">
    <source>
        <dbReference type="EMBL" id="MBO8466356.1"/>
    </source>
</evidence>
<dbReference type="Proteomes" id="UP000823660">
    <property type="component" value="Unassembled WGS sequence"/>
</dbReference>
<protein>
    <recommendedName>
        <fullName evidence="3">Response regulator</fullName>
    </recommendedName>
</protein>
<dbReference type="InterPro" id="IPR011006">
    <property type="entry name" value="CheY-like_superfamily"/>
</dbReference>
<proteinExistence type="predicted"/>
<comment type="caution">
    <text evidence="1">The sequence shown here is derived from an EMBL/GenBank/DDBJ whole genome shotgun (WGS) entry which is preliminary data.</text>
</comment>
<reference evidence="1" key="1">
    <citation type="submission" date="2020-10" db="EMBL/GenBank/DDBJ databases">
        <authorList>
            <person name="Gilroy R."/>
        </authorList>
    </citation>
    <scope>NUCLEOTIDE SEQUENCE</scope>
    <source>
        <strain evidence="1">B1-15692</strain>
    </source>
</reference>
<accession>A0A9D9I5H4</accession>
<gene>
    <name evidence="1" type="ORF">IAB99_01150</name>
</gene>
<reference evidence="1" key="2">
    <citation type="journal article" date="2021" name="PeerJ">
        <title>Extensive microbial diversity within the chicken gut microbiome revealed by metagenomics and culture.</title>
        <authorList>
            <person name="Gilroy R."/>
            <person name="Ravi A."/>
            <person name="Getino M."/>
            <person name="Pursley I."/>
            <person name="Horton D.L."/>
            <person name="Alikhan N.F."/>
            <person name="Baker D."/>
            <person name="Gharbi K."/>
            <person name="Hall N."/>
            <person name="Watson M."/>
            <person name="Adriaenssens E.M."/>
            <person name="Foster-Nyarko E."/>
            <person name="Jarju S."/>
            <person name="Secka A."/>
            <person name="Antonio M."/>
            <person name="Oren A."/>
            <person name="Chaudhuri R.R."/>
            <person name="La Ragione R."/>
            <person name="Hildebrand F."/>
            <person name="Pallen M.J."/>
        </authorList>
    </citation>
    <scope>NUCLEOTIDE SEQUENCE</scope>
    <source>
        <strain evidence="1">B1-15692</strain>
    </source>
</reference>
<evidence type="ECO:0000313" key="2">
    <source>
        <dbReference type="Proteomes" id="UP000823660"/>
    </source>
</evidence>